<evidence type="ECO:0008006" key="3">
    <source>
        <dbReference type="Google" id="ProtNLM"/>
    </source>
</evidence>
<proteinExistence type="predicted"/>
<protein>
    <recommendedName>
        <fullName evidence="3">SpoVT-AbrB domain-containing protein</fullName>
    </recommendedName>
</protein>
<name>A0A2H0A7Z7_9BACT</name>
<gene>
    <name evidence="1" type="ORF">COX18_03055</name>
</gene>
<accession>A0A2H0A7Z7</accession>
<evidence type="ECO:0000313" key="2">
    <source>
        <dbReference type="Proteomes" id="UP000231067"/>
    </source>
</evidence>
<sequence>MIPKDVRKQINLQDGQRFQVIAKEGIISLIIPNSIGTAPYFFF</sequence>
<dbReference type="AlphaFoldDB" id="A0A2H0A7Z7"/>
<reference evidence="1 2" key="1">
    <citation type="submission" date="2017-09" db="EMBL/GenBank/DDBJ databases">
        <title>Depth-based differentiation of microbial function through sediment-hosted aquifers and enrichment of novel symbionts in the deep terrestrial subsurface.</title>
        <authorList>
            <person name="Probst A.J."/>
            <person name="Ladd B."/>
            <person name="Jarett J.K."/>
            <person name="Geller-Mcgrath D.E."/>
            <person name="Sieber C.M."/>
            <person name="Emerson J.B."/>
            <person name="Anantharaman K."/>
            <person name="Thomas B.C."/>
            <person name="Malmstrom R."/>
            <person name="Stieglmeier M."/>
            <person name="Klingl A."/>
            <person name="Woyke T."/>
            <person name="Ryan C.M."/>
            <person name="Banfield J.F."/>
        </authorList>
    </citation>
    <scope>NUCLEOTIDE SEQUENCE [LARGE SCALE GENOMIC DNA]</scope>
    <source>
        <strain evidence="1">CG23_combo_of_CG06-09_8_20_14_all_40_23</strain>
    </source>
</reference>
<comment type="caution">
    <text evidence="1">The sequence shown here is derived from an EMBL/GenBank/DDBJ whole genome shotgun (WGS) entry which is preliminary data.</text>
</comment>
<organism evidence="1 2">
    <name type="scientific">Candidatus Desantisbacteria bacterium CG23_combo_of_CG06-09_8_20_14_all_40_23</name>
    <dbReference type="NCBI Taxonomy" id="1974550"/>
    <lineage>
        <taxon>Bacteria</taxon>
        <taxon>Candidatus Desantisiibacteriota</taxon>
    </lineage>
</organism>
<dbReference type="Proteomes" id="UP000231067">
    <property type="component" value="Unassembled WGS sequence"/>
</dbReference>
<dbReference type="EMBL" id="PCSH01000057">
    <property type="protein sequence ID" value="PIP41511.1"/>
    <property type="molecule type" value="Genomic_DNA"/>
</dbReference>
<evidence type="ECO:0000313" key="1">
    <source>
        <dbReference type="EMBL" id="PIP41511.1"/>
    </source>
</evidence>